<gene>
    <name evidence="1" type="ORF">KI387_014848</name>
</gene>
<organism evidence="1 2">
    <name type="scientific">Taxus chinensis</name>
    <name type="common">Chinese yew</name>
    <name type="synonym">Taxus wallichiana var. chinensis</name>
    <dbReference type="NCBI Taxonomy" id="29808"/>
    <lineage>
        <taxon>Eukaryota</taxon>
        <taxon>Viridiplantae</taxon>
        <taxon>Streptophyta</taxon>
        <taxon>Embryophyta</taxon>
        <taxon>Tracheophyta</taxon>
        <taxon>Spermatophyta</taxon>
        <taxon>Pinopsida</taxon>
        <taxon>Pinidae</taxon>
        <taxon>Conifers II</taxon>
        <taxon>Cupressales</taxon>
        <taxon>Taxaceae</taxon>
        <taxon>Taxus</taxon>
    </lineage>
</organism>
<dbReference type="AlphaFoldDB" id="A0AA38FI49"/>
<feature type="non-terminal residue" evidence="1">
    <location>
        <position position="1"/>
    </location>
</feature>
<dbReference type="Proteomes" id="UP000824469">
    <property type="component" value="Unassembled WGS sequence"/>
</dbReference>
<sequence>ESIRSDQENPDLYLAEQRQVKRQEEFAGKGDQAQDCNWIPEPCDTQLIIGREISHLLC</sequence>
<evidence type="ECO:0000313" key="1">
    <source>
        <dbReference type="EMBL" id="KAH9303265.1"/>
    </source>
</evidence>
<accession>A0AA38FI49</accession>
<dbReference type="EMBL" id="JAHRHJ020000009">
    <property type="protein sequence ID" value="KAH9303265.1"/>
    <property type="molecule type" value="Genomic_DNA"/>
</dbReference>
<protein>
    <submittedName>
        <fullName evidence="1">Uncharacterized protein</fullName>
    </submittedName>
</protein>
<keyword evidence="2" id="KW-1185">Reference proteome</keyword>
<feature type="non-terminal residue" evidence="1">
    <location>
        <position position="58"/>
    </location>
</feature>
<evidence type="ECO:0000313" key="2">
    <source>
        <dbReference type="Proteomes" id="UP000824469"/>
    </source>
</evidence>
<comment type="caution">
    <text evidence="1">The sequence shown here is derived from an EMBL/GenBank/DDBJ whole genome shotgun (WGS) entry which is preliminary data.</text>
</comment>
<reference evidence="1 2" key="1">
    <citation type="journal article" date="2021" name="Nat. Plants">
        <title>The Taxus genome provides insights into paclitaxel biosynthesis.</title>
        <authorList>
            <person name="Xiong X."/>
            <person name="Gou J."/>
            <person name="Liao Q."/>
            <person name="Li Y."/>
            <person name="Zhou Q."/>
            <person name="Bi G."/>
            <person name="Li C."/>
            <person name="Du R."/>
            <person name="Wang X."/>
            <person name="Sun T."/>
            <person name="Guo L."/>
            <person name="Liang H."/>
            <person name="Lu P."/>
            <person name="Wu Y."/>
            <person name="Zhang Z."/>
            <person name="Ro D.K."/>
            <person name="Shang Y."/>
            <person name="Huang S."/>
            <person name="Yan J."/>
        </authorList>
    </citation>
    <scope>NUCLEOTIDE SEQUENCE [LARGE SCALE GENOMIC DNA]</scope>
    <source>
        <strain evidence="1">Ta-2019</strain>
    </source>
</reference>
<proteinExistence type="predicted"/>
<name>A0AA38FI49_TAXCH</name>